<evidence type="ECO:0000256" key="1">
    <source>
        <dbReference type="ARBA" id="ARBA00023125"/>
    </source>
</evidence>
<dbReference type="Pfam" id="PF07282">
    <property type="entry name" value="Cas12f1-like_TNB"/>
    <property type="match status" value="1"/>
</dbReference>
<gene>
    <name evidence="3" type="ORF">OMM_08970</name>
</gene>
<organism evidence="3 4">
    <name type="scientific">Candidatus Magnetoglobus multicellularis str. Araruama</name>
    <dbReference type="NCBI Taxonomy" id="890399"/>
    <lineage>
        <taxon>Bacteria</taxon>
        <taxon>Pseudomonadati</taxon>
        <taxon>Thermodesulfobacteriota</taxon>
        <taxon>Desulfobacteria</taxon>
        <taxon>Desulfobacterales</taxon>
        <taxon>Desulfobacteraceae</taxon>
        <taxon>Candidatus Magnetoglobus</taxon>
    </lineage>
</organism>
<evidence type="ECO:0000259" key="2">
    <source>
        <dbReference type="Pfam" id="PF07282"/>
    </source>
</evidence>
<accession>A0A1V1P5Q4</accession>
<dbReference type="InterPro" id="IPR010095">
    <property type="entry name" value="Cas12f1-like_TNB"/>
</dbReference>
<proteinExistence type="predicted"/>
<name>A0A1V1P5Q4_9BACT</name>
<feature type="non-terminal residue" evidence="3">
    <location>
        <position position="1"/>
    </location>
</feature>
<dbReference type="Proteomes" id="UP000189670">
    <property type="component" value="Unassembled WGS sequence"/>
</dbReference>
<comment type="caution">
    <text evidence="3">The sequence shown here is derived from an EMBL/GenBank/DDBJ whole genome shotgun (WGS) entry which is preliminary data.</text>
</comment>
<sequence>EKLTHKRNNKINDFMHKTTKMIIDYALENNIATIVIGKNDGWKQEIEIGKRNNQNFVQIPFNKLIEQVEYKSEEEGITVKSQEESHTSKVDHFANETIEHHDKYLGKRIKRGLFKSSTGKIINADINGSIGILKKAVPNAFADGIEALGLTPLKVVPL</sequence>
<dbReference type="GO" id="GO:0003677">
    <property type="term" value="F:DNA binding"/>
    <property type="evidence" value="ECO:0007669"/>
    <property type="project" value="UniProtKB-KW"/>
</dbReference>
<dbReference type="EMBL" id="ATBP01000464">
    <property type="protein sequence ID" value="ETR70212.1"/>
    <property type="molecule type" value="Genomic_DNA"/>
</dbReference>
<evidence type="ECO:0000313" key="4">
    <source>
        <dbReference type="Proteomes" id="UP000189670"/>
    </source>
</evidence>
<dbReference type="AlphaFoldDB" id="A0A1V1P5Q4"/>
<keyword evidence="1" id="KW-0238">DNA-binding</keyword>
<protein>
    <recommendedName>
        <fullName evidence="2">Cas12f1-like TNB domain-containing protein</fullName>
    </recommendedName>
</protein>
<reference evidence="4" key="1">
    <citation type="submission" date="2012-11" db="EMBL/GenBank/DDBJ databases">
        <authorList>
            <person name="Lucero-Rivera Y.E."/>
            <person name="Tovar-Ramirez D."/>
        </authorList>
    </citation>
    <scope>NUCLEOTIDE SEQUENCE [LARGE SCALE GENOMIC DNA]</scope>
    <source>
        <strain evidence="4">Araruama</strain>
    </source>
</reference>
<dbReference type="NCBIfam" id="TIGR01766">
    <property type="entry name" value="IS200/IS605 family accessory protein TnpB-like domain"/>
    <property type="match status" value="1"/>
</dbReference>
<feature type="domain" description="Cas12f1-like TNB" evidence="2">
    <location>
        <begin position="61"/>
        <end position="132"/>
    </location>
</feature>
<evidence type="ECO:0000313" key="3">
    <source>
        <dbReference type="EMBL" id="ETR70212.1"/>
    </source>
</evidence>